<dbReference type="InterPro" id="IPR036390">
    <property type="entry name" value="WH_DNA-bd_sf"/>
</dbReference>
<dbReference type="Gene3D" id="1.10.10.10">
    <property type="entry name" value="Winged helix-like DNA-binding domain superfamily/Winged helix DNA-binding domain"/>
    <property type="match status" value="1"/>
</dbReference>
<dbReference type="PANTHER" id="PTHR10015">
    <property type="entry name" value="HEAT SHOCK TRANSCRIPTION FACTOR"/>
    <property type="match status" value="1"/>
</dbReference>
<proteinExistence type="inferred from homology"/>
<dbReference type="Proteomes" id="UP001359485">
    <property type="component" value="Unassembled WGS sequence"/>
</dbReference>
<dbReference type="GO" id="GO:0043565">
    <property type="term" value="F:sequence-specific DNA binding"/>
    <property type="evidence" value="ECO:0007669"/>
    <property type="project" value="InterPro"/>
</dbReference>
<dbReference type="InterPro" id="IPR036388">
    <property type="entry name" value="WH-like_DNA-bd_sf"/>
</dbReference>
<dbReference type="EMBL" id="JAWJWE010000038">
    <property type="protein sequence ID" value="KAK6623043.1"/>
    <property type="molecule type" value="Genomic_DNA"/>
</dbReference>
<keyword evidence="9" id="KW-1185">Reference proteome</keyword>
<sequence>MYTAYKPTSDSGPKKKGNLLSMGDEDFYVLKFPQKLWRIVNECNTGAIQWGIYGKTILIDYNLFQAQYLECEIPKFKTRNMTSFVRQLNMYGFKKMQTQVKNDSSRCCNIHEFFHNCFRFGRSDLLDNVKRRPTPLKNTRVVQNLEYHNQSRLHLCRAAFAKALQKSRERMHQESREFAIGNNGGEPKNEPQEEFNFQVIPIENSLKDQADKADARKTLTIEVSSEFQDYIDMNPDFQDFRTESENSSIEDLMFENQDLELSSLGAEDHSLHFFDQAPLIENEKDYFVDINETSVMRGNHSVQVKKGFDGTNYVIDLMVGCSDEKNVENVVSKVLETELFSQESAKVETQASECLIVINSSPTEEKEIPTSNLEVDRRHMCESNSVEEFYDSITTYLGL</sequence>
<protein>
    <recommendedName>
        <fullName evidence="6">HSF-type DNA-binding domain-containing protein</fullName>
    </recommendedName>
</protein>
<dbReference type="Pfam" id="PF00447">
    <property type="entry name" value="HSF_DNA-bind"/>
    <property type="match status" value="1"/>
</dbReference>
<dbReference type="InterPro" id="IPR000232">
    <property type="entry name" value="HSF_DNA-bd"/>
</dbReference>
<evidence type="ECO:0000313" key="10">
    <source>
        <dbReference type="Proteomes" id="UP001372834"/>
    </source>
</evidence>
<evidence type="ECO:0000313" key="7">
    <source>
        <dbReference type="EMBL" id="KAK6623043.1"/>
    </source>
</evidence>
<evidence type="ECO:0000256" key="4">
    <source>
        <dbReference type="ARBA" id="ARBA00023242"/>
    </source>
</evidence>
<dbReference type="GO" id="GO:0003700">
    <property type="term" value="F:DNA-binding transcription factor activity"/>
    <property type="evidence" value="ECO:0007669"/>
    <property type="project" value="InterPro"/>
</dbReference>
<evidence type="ECO:0000259" key="6">
    <source>
        <dbReference type="SMART" id="SM00415"/>
    </source>
</evidence>
<comment type="subcellular location">
    <subcellularLocation>
        <location evidence="1">Nucleus</location>
    </subcellularLocation>
</comment>
<evidence type="ECO:0000256" key="1">
    <source>
        <dbReference type="ARBA" id="ARBA00004123"/>
    </source>
</evidence>
<feature type="domain" description="HSF-type DNA-binding" evidence="6">
    <location>
        <begin position="28"/>
        <end position="132"/>
    </location>
</feature>
<dbReference type="PANTHER" id="PTHR10015:SF465">
    <property type="entry name" value="HSF-TYPE DNA-BINDING DOMAIN-CONTAINING PROTEIN"/>
    <property type="match status" value="1"/>
</dbReference>
<evidence type="ECO:0000256" key="3">
    <source>
        <dbReference type="ARBA" id="ARBA00023125"/>
    </source>
</evidence>
<organism evidence="7 10">
    <name type="scientific">Polyplax serrata</name>
    <name type="common">Common mouse louse</name>
    <dbReference type="NCBI Taxonomy" id="468196"/>
    <lineage>
        <taxon>Eukaryota</taxon>
        <taxon>Metazoa</taxon>
        <taxon>Ecdysozoa</taxon>
        <taxon>Arthropoda</taxon>
        <taxon>Hexapoda</taxon>
        <taxon>Insecta</taxon>
        <taxon>Pterygota</taxon>
        <taxon>Neoptera</taxon>
        <taxon>Paraneoptera</taxon>
        <taxon>Psocodea</taxon>
        <taxon>Troctomorpha</taxon>
        <taxon>Phthiraptera</taxon>
        <taxon>Anoplura</taxon>
        <taxon>Polyplacidae</taxon>
        <taxon>Polyplax</taxon>
    </lineage>
</organism>
<dbReference type="Proteomes" id="UP001372834">
    <property type="component" value="Unassembled WGS sequence"/>
</dbReference>
<comment type="similarity">
    <text evidence="2 5">Belongs to the HSF family.</text>
</comment>
<evidence type="ECO:0000256" key="5">
    <source>
        <dbReference type="RuleBase" id="RU004020"/>
    </source>
</evidence>
<evidence type="ECO:0000313" key="8">
    <source>
        <dbReference type="EMBL" id="KAK6632079.1"/>
    </source>
</evidence>
<dbReference type="EMBL" id="JAWJWF010000005">
    <property type="protein sequence ID" value="KAK6632079.1"/>
    <property type="molecule type" value="Genomic_DNA"/>
</dbReference>
<evidence type="ECO:0000256" key="2">
    <source>
        <dbReference type="ARBA" id="ARBA00006403"/>
    </source>
</evidence>
<dbReference type="GO" id="GO:0005634">
    <property type="term" value="C:nucleus"/>
    <property type="evidence" value="ECO:0007669"/>
    <property type="project" value="UniProtKB-SubCell"/>
</dbReference>
<comment type="caution">
    <text evidence="7">The sequence shown here is derived from an EMBL/GenBank/DDBJ whole genome shotgun (WGS) entry which is preliminary data.</text>
</comment>
<accession>A0AAN8S1N3</accession>
<keyword evidence="3" id="KW-0238">DNA-binding</keyword>
<reference evidence="7 10" key="1">
    <citation type="submission" date="2023-10" db="EMBL/GenBank/DDBJ databases">
        <title>Genomes of two closely related lineages of the louse Polyplax serrata with different host specificities.</title>
        <authorList>
            <person name="Martinu J."/>
            <person name="Tarabai H."/>
            <person name="Stefka J."/>
            <person name="Hypsa V."/>
        </authorList>
    </citation>
    <scope>NUCLEOTIDE SEQUENCE [LARGE SCALE GENOMIC DNA]</scope>
    <source>
        <strain evidence="8">98ZLc_SE</strain>
        <strain evidence="7">HR10_N</strain>
    </source>
</reference>
<name>A0AAN8S1N3_POLSC</name>
<keyword evidence="4" id="KW-0539">Nucleus</keyword>
<dbReference type="SUPFAM" id="SSF46785">
    <property type="entry name" value="Winged helix' DNA-binding domain"/>
    <property type="match status" value="1"/>
</dbReference>
<dbReference type="SMART" id="SM00415">
    <property type="entry name" value="HSF"/>
    <property type="match status" value="1"/>
</dbReference>
<gene>
    <name evidence="7" type="ORF">RUM43_008895</name>
    <name evidence="8" type="ORF">RUM44_007109</name>
</gene>
<dbReference type="AlphaFoldDB" id="A0AAN8S1N3"/>
<evidence type="ECO:0000313" key="9">
    <source>
        <dbReference type="Proteomes" id="UP001359485"/>
    </source>
</evidence>